<dbReference type="EMBL" id="VSSQ01119594">
    <property type="protein sequence ID" value="MPN52963.1"/>
    <property type="molecule type" value="Genomic_DNA"/>
</dbReference>
<name>A0A645J0J3_9ZZZZ</name>
<gene>
    <name evidence="1" type="ORF">SDC9_200626</name>
</gene>
<dbReference type="AlphaFoldDB" id="A0A645J0J3"/>
<comment type="caution">
    <text evidence="1">The sequence shown here is derived from an EMBL/GenBank/DDBJ whole genome shotgun (WGS) entry which is preliminary data.</text>
</comment>
<proteinExistence type="predicted"/>
<reference evidence="1" key="1">
    <citation type="submission" date="2019-08" db="EMBL/GenBank/DDBJ databases">
        <authorList>
            <person name="Kucharzyk K."/>
            <person name="Murdoch R.W."/>
            <person name="Higgins S."/>
            <person name="Loffler F."/>
        </authorList>
    </citation>
    <scope>NUCLEOTIDE SEQUENCE</scope>
</reference>
<sequence length="108" mass="11427">MGFDELVFQVGHIHAALVHANADGFRAVGAEGLQSAEEGGGFGQDDVSVVQEDLRNQINSLGGAGQDHDVRLFGGDALPCHHFRDGFTKRAPAGRCPVLKHGPAGRFH</sequence>
<organism evidence="1">
    <name type="scientific">bioreactor metagenome</name>
    <dbReference type="NCBI Taxonomy" id="1076179"/>
    <lineage>
        <taxon>unclassified sequences</taxon>
        <taxon>metagenomes</taxon>
        <taxon>ecological metagenomes</taxon>
    </lineage>
</organism>
<evidence type="ECO:0000313" key="1">
    <source>
        <dbReference type="EMBL" id="MPN52963.1"/>
    </source>
</evidence>
<protein>
    <submittedName>
        <fullName evidence="1">Uncharacterized protein</fullName>
    </submittedName>
</protein>
<accession>A0A645J0J3</accession>